<evidence type="ECO:0000256" key="4">
    <source>
        <dbReference type="ARBA" id="ARBA00022771"/>
    </source>
</evidence>
<sequence length="644" mass="71817">PSSLMIFLEDIIELIEDVPDELQRRGGLIQDWERQASEYKKQADSLTARLHNDKSLKDEEKAILFRQISEMLDRAKDLTSKKYDMAEKCHQLIQKLSDRVSDWSYHCKLELEVDAPGSTFQVENSFINETVMAATAAANVRSQGFRVPDEKPQPPQRDNRGSSSLSREGTPLYGIGNRASHERRATRDSSMSSSRASSTTPFDQHAATAAAAVQQLQLQRKRKRDRAREKQLRDYQKTLQQTSVAAVSGRGGSAAAAAAPPPLSSKEPLSSYMRKKKEREREERKLREVSQSRLLAAAAAAGGGLAAASLPDAGYSPVHANREQRASQQRVIKPEPLDDGYEQPQAPPTQYHHQQLQPSGRRPGPGRPSNASRVQANNALLHAPPPPPAIVKREEMQPERREEQDEMINNGGMSDPDNDDDLLKFLEDEMPGGIADHDDLHLGLEGENLFDLDSFGANLGRELEKIQEQRPPSPLSQHIYGYLNAPSKTSADSGASSRAQKGANKAERKRQQAAQQQPQFVTFGAGESLHGRQRKLTARATDHVMDLDTRERRRRQKEEEVSHGDYGHGGGRSMMHDPMGAEGGGEDDVDNTPYCYCRQPSDGEMVGCDGKRCRFGGWFHLHCLGMLAPPTIDKWYCRDCDRYR</sequence>
<feature type="binding site" evidence="9">
    <location>
        <position position="623"/>
    </location>
    <ligand>
        <name>Zn(2+)</name>
        <dbReference type="ChEBI" id="CHEBI:29105"/>
        <label>1</label>
    </ligand>
</feature>
<dbReference type="InterPro" id="IPR019787">
    <property type="entry name" value="Znf_PHD-finger"/>
</dbReference>
<feature type="domain" description="PHD-type" evidence="13">
    <location>
        <begin position="592"/>
        <end position="643"/>
    </location>
</feature>
<dbReference type="AlphaFoldDB" id="A0AAN5CBI1"/>
<accession>A0AAN5CBI1</accession>
<dbReference type="InterPro" id="IPR011011">
    <property type="entry name" value="Znf_FYVE_PHD"/>
</dbReference>
<dbReference type="PANTHER" id="PTHR10333">
    <property type="entry name" value="INHIBITOR OF GROWTH PROTEIN"/>
    <property type="match status" value="1"/>
</dbReference>
<feature type="region of interest" description="Disordered" evidence="12">
    <location>
        <begin position="395"/>
        <end position="420"/>
    </location>
</feature>
<feature type="region of interest" description="Disordered" evidence="12">
    <location>
        <begin position="466"/>
        <end position="585"/>
    </location>
</feature>
<evidence type="ECO:0000256" key="6">
    <source>
        <dbReference type="ARBA" id="ARBA00022853"/>
    </source>
</evidence>
<feature type="compositionally biased region" description="Basic and acidic residues" evidence="12">
    <location>
        <begin position="540"/>
        <end position="566"/>
    </location>
</feature>
<feature type="region of interest" description="Disordered" evidence="12">
    <location>
        <begin position="142"/>
        <end position="288"/>
    </location>
</feature>
<protein>
    <recommendedName>
        <fullName evidence="11">Inhibitor of growth protein</fullName>
    </recommendedName>
</protein>
<keyword evidence="3 9" id="KW-0479">Metal-binding</keyword>
<dbReference type="SMART" id="SM01408">
    <property type="entry name" value="ING"/>
    <property type="match status" value="1"/>
</dbReference>
<feature type="binding site" evidence="9">
    <location>
        <position position="608"/>
    </location>
    <ligand>
        <name>Zn(2+)</name>
        <dbReference type="ChEBI" id="CHEBI:29105"/>
        <label>2</label>
    </ligand>
</feature>
<comment type="similarity">
    <text evidence="2 11">Belongs to the ING family.</text>
</comment>
<dbReference type="EMBL" id="BTRK01000002">
    <property type="protein sequence ID" value="GMR35151.1"/>
    <property type="molecule type" value="Genomic_DNA"/>
</dbReference>
<evidence type="ECO:0000256" key="3">
    <source>
        <dbReference type="ARBA" id="ARBA00022723"/>
    </source>
</evidence>
<dbReference type="CDD" id="cd15505">
    <property type="entry name" value="PHD_ING"/>
    <property type="match status" value="1"/>
</dbReference>
<feature type="compositionally biased region" description="Polar residues" evidence="12">
    <location>
        <begin position="486"/>
        <end position="499"/>
    </location>
</feature>
<comment type="subcellular location">
    <subcellularLocation>
        <location evidence="1 11">Nucleus</location>
    </subcellularLocation>
</comment>
<comment type="domain">
    <text evidence="11">The PHD-type zinc finger mediates the binding to H3K4me3.</text>
</comment>
<keyword evidence="15" id="KW-1185">Reference proteome</keyword>
<reference evidence="15" key="1">
    <citation type="submission" date="2022-10" db="EMBL/GenBank/DDBJ databases">
        <title>Genome assembly of Pristionchus species.</title>
        <authorList>
            <person name="Yoshida K."/>
            <person name="Sommer R.J."/>
        </authorList>
    </citation>
    <scope>NUCLEOTIDE SEQUENCE [LARGE SCALE GENOMIC DNA]</scope>
    <source>
        <strain evidence="15">RS5460</strain>
    </source>
</reference>
<name>A0AAN5CBI1_9BILA</name>
<dbReference type="Proteomes" id="UP001328107">
    <property type="component" value="Unassembled WGS sequence"/>
</dbReference>
<dbReference type="GO" id="GO:0006325">
    <property type="term" value="P:chromatin organization"/>
    <property type="evidence" value="ECO:0007669"/>
    <property type="project" value="UniProtKB-KW"/>
</dbReference>
<evidence type="ECO:0000256" key="5">
    <source>
        <dbReference type="ARBA" id="ARBA00022833"/>
    </source>
</evidence>
<evidence type="ECO:0000256" key="1">
    <source>
        <dbReference type="ARBA" id="ARBA00004123"/>
    </source>
</evidence>
<keyword evidence="5 9" id="KW-0862">Zinc</keyword>
<evidence type="ECO:0000256" key="12">
    <source>
        <dbReference type="SAM" id="MobiDB-lite"/>
    </source>
</evidence>
<dbReference type="InterPro" id="IPR028651">
    <property type="entry name" value="ING_fam"/>
</dbReference>
<feature type="site" description="Histone H3K4me3 binding" evidence="8">
    <location>
        <position position="609"/>
    </location>
</feature>
<keyword evidence="6 11" id="KW-0156">Chromatin regulator</keyword>
<organism evidence="14 15">
    <name type="scientific">Pristionchus mayeri</name>
    <dbReference type="NCBI Taxonomy" id="1317129"/>
    <lineage>
        <taxon>Eukaryota</taxon>
        <taxon>Metazoa</taxon>
        <taxon>Ecdysozoa</taxon>
        <taxon>Nematoda</taxon>
        <taxon>Chromadorea</taxon>
        <taxon>Rhabditida</taxon>
        <taxon>Rhabditina</taxon>
        <taxon>Diplogasteromorpha</taxon>
        <taxon>Diplogasteroidea</taxon>
        <taxon>Neodiplogasteridae</taxon>
        <taxon>Pristionchus</taxon>
    </lineage>
</organism>
<comment type="subunit">
    <text evidence="11">Component of an histone acetyltransferase complex. Interacts with H3K4me3 and to a lesser extent with H3K4me2.</text>
</comment>
<feature type="compositionally biased region" description="Basic and acidic residues" evidence="12">
    <location>
        <begin position="279"/>
        <end position="288"/>
    </location>
</feature>
<feature type="site" description="Histone H3K4me3 binding" evidence="8">
    <location>
        <position position="618"/>
    </location>
</feature>
<evidence type="ECO:0000256" key="9">
    <source>
        <dbReference type="PIRSR" id="PIRSR628651-51"/>
    </source>
</evidence>
<dbReference type="PROSITE" id="PS50016">
    <property type="entry name" value="ZF_PHD_2"/>
    <property type="match status" value="1"/>
</dbReference>
<evidence type="ECO:0000256" key="10">
    <source>
        <dbReference type="PROSITE-ProRule" id="PRU00146"/>
    </source>
</evidence>
<comment type="caution">
    <text evidence="14">The sequence shown here is derived from an EMBL/GenBank/DDBJ whole genome shotgun (WGS) entry which is preliminary data.</text>
</comment>
<evidence type="ECO:0000256" key="8">
    <source>
        <dbReference type="PIRSR" id="PIRSR628651-50"/>
    </source>
</evidence>
<comment type="function">
    <text evidence="11">Component of an histone acetyltransferase complex.</text>
</comment>
<dbReference type="SMART" id="SM00249">
    <property type="entry name" value="PHD"/>
    <property type="match status" value="1"/>
</dbReference>
<dbReference type="InterPro" id="IPR013083">
    <property type="entry name" value="Znf_RING/FYVE/PHD"/>
</dbReference>
<dbReference type="GO" id="GO:0006355">
    <property type="term" value="P:regulation of DNA-templated transcription"/>
    <property type="evidence" value="ECO:0007669"/>
    <property type="project" value="TreeGrafter"/>
</dbReference>
<keyword evidence="7 11" id="KW-0539">Nucleus</keyword>
<dbReference type="Gene3D" id="3.30.40.10">
    <property type="entry name" value="Zinc/RING finger domain, C3HC4 (zinc finger)"/>
    <property type="match status" value="1"/>
</dbReference>
<feature type="non-terminal residue" evidence="14">
    <location>
        <position position="1"/>
    </location>
</feature>
<dbReference type="InterPro" id="IPR024610">
    <property type="entry name" value="ING_N_histone-binding"/>
</dbReference>
<feature type="binding site" evidence="9">
    <location>
        <position position="595"/>
    </location>
    <ligand>
        <name>Zn(2+)</name>
        <dbReference type="ChEBI" id="CHEBI:29105"/>
        <label>1</label>
    </ligand>
</feature>
<evidence type="ECO:0000313" key="15">
    <source>
        <dbReference type="Proteomes" id="UP001328107"/>
    </source>
</evidence>
<feature type="site" description="Histone H3K4me3 binding" evidence="8">
    <location>
        <position position="594"/>
    </location>
</feature>
<feature type="binding site" evidence="9">
    <location>
        <position position="613"/>
    </location>
    <ligand>
        <name>Zn(2+)</name>
        <dbReference type="ChEBI" id="CHEBI:29105"/>
        <label>2</label>
    </ligand>
</feature>
<keyword evidence="4 10" id="KW-0863">Zinc-finger</keyword>
<evidence type="ECO:0000256" key="2">
    <source>
        <dbReference type="ARBA" id="ARBA00010210"/>
    </source>
</evidence>
<dbReference type="SUPFAM" id="SSF57903">
    <property type="entry name" value="FYVE/PHD zinc finger"/>
    <property type="match status" value="1"/>
</dbReference>
<feature type="binding site" evidence="9">
    <location>
        <position position="640"/>
    </location>
    <ligand>
        <name>Zn(2+)</name>
        <dbReference type="ChEBI" id="CHEBI:29105"/>
        <label>2</label>
    </ligand>
</feature>
<feature type="compositionally biased region" description="Low complexity" evidence="12">
    <location>
        <begin position="243"/>
        <end position="258"/>
    </location>
</feature>
<evidence type="ECO:0000313" key="14">
    <source>
        <dbReference type="EMBL" id="GMR35151.1"/>
    </source>
</evidence>
<feature type="site" description="Histone H3K4me3 binding" evidence="8">
    <location>
        <position position="605"/>
    </location>
</feature>
<proteinExistence type="inferred from homology"/>
<gene>
    <name evidence="14" type="ORF">PMAYCL1PPCAC_05346</name>
</gene>
<feature type="binding site" evidence="9">
    <location>
        <position position="637"/>
    </location>
    <ligand>
        <name>Zn(2+)</name>
        <dbReference type="ChEBI" id="CHEBI:29105"/>
        <label>2</label>
    </ligand>
</feature>
<feature type="binding site" evidence="9">
    <location>
        <position position="597"/>
    </location>
    <ligand>
        <name>Zn(2+)</name>
        <dbReference type="ChEBI" id="CHEBI:29105"/>
        <label>1</label>
    </ligand>
</feature>
<dbReference type="Pfam" id="PF12998">
    <property type="entry name" value="ING"/>
    <property type="match status" value="1"/>
</dbReference>
<dbReference type="PANTHER" id="PTHR10333:SF42">
    <property type="entry name" value="INHIBITOR OF GROWTH PROTEIN 5"/>
    <property type="match status" value="1"/>
</dbReference>
<dbReference type="GO" id="GO:0008270">
    <property type="term" value="F:zinc ion binding"/>
    <property type="evidence" value="ECO:0007669"/>
    <property type="project" value="UniProtKB-KW"/>
</dbReference>
<dbReference type="Gene3D" id="6.10.140.1740">
    <property type="match status" value="1"/>
</dbReference>
<evidence type="ECO:0000256" key="11">
    <source>
        <dbReference type="RuleBase" id="RU361213"/>
    </source>
</evidence>
<evidence type="ECO:0000256" key="7">
    <source>
        <dbReference type="ARBA" id="ARBA00023242"/>
    </source>
</evidence>
<feature type="compositionally biased region" description="Basic and acidic residues" evidence="12">
    <location>
        <begin position="226"/>
        <end position="236"/>
    </location>
</feature>
<feature type="binding site" evidence="9">
    <location>
        <position position="620"/>
    </location>
    <ligand>
        <name>Zn(2+)</name>
        <dbReference type="ChEBI" id="CHEBI:29105"/>
        <label>1</label>
    </ligand>
</feature>
<dbReference type="InterPro" id="IPR001965">
    <property type="entry name" value="Znf_PHD"/>
</dbReference>
<feature type="region of interest" description="Disordered" evidence="12">
    <location>
        <begin position="336"/>
        <end position="372"/>
    </location>
</feature>
<feature type="compositionally biased region" description="Basic and acidic residues" evidence="12">
    <location>
        <begin position="147"/>
        <end position="160"/>
    </location>
</feature>
<feature type="compositionally biased region" description="Low complexity" evidence="12">
    <location>
        <begin position="188"/>
        <end position="218"/>
    </location>
</feature>
<evidence type="ECO:0000259" key="13">
    <source>
        <dbReference type="PROSITE" id="PS50016"/>
    </source>
</evidence>
<dbReference type="GO" id="GO:0005634">
    <property type="term" value="C:nucleus"/>
    <property type="evidence" value="ECO:0007669"/>
    <property type="project" value="UniProtKB-SubCell"/>
</dbReference>